<protein>
    <submittedName>
        <fullName evidence="2">Uncharacterized protein</fullName>
    </submittedName>
</protein>
<organism evidence="2 3">
    <name type="scientific">Crenichthys baileyi</name>
    <name type="common">White River springfish</name>
    <dbReference type="NCBI Taxonomy" id="28760"/>
    <lineage>
        <taxon>Eukaryota</taxon>
        <taxon>Metazoa</taxon>
        <taxon>Chordata</taxon>
        <taxon>Craniata</taxon>
        <taxon>Vertebrata</taxon>
        <taxon>Euteleostomi</taxon>
        <taxon>Actinopterygii</taxon>
        <taxon>Neopterygii</taxon>
        <taxon>Teleostei</taxon>
        <taxon>Neoteleostei</taxon>
        <taxon>Acanthomorphata</taxon>
        <taxon>Ovalentaria</taxon>
        <taxon>Atherinomorphae</taxon>
        <taxon>Cyprinodontiformes</taxon>
        <taxon>Goodeidae</taxon>
        <taxon>Crenichthys</taxon>
    </lineage>
</organism>
<dbReference type="Proteomes" id="UP001311232">
    <property type="component" value="Unassembled WGS sequence"/>
</dbReference>
<evidence type="ECO:0000313" key="3">
    <source>
        <dbReference type="Proteomes" id="UP001311232"/>
    </source>
</evidence>
<evidence type="ECO:0000313" key="2">
    <source>
        <dbReference type="EMBL" id="KAK5605272.1"/>
    </source>
</evidence>
<reference evidence="2 3" key="1">
    <citation type="submission" date="2021-06" db="EMBL/GenBank/DDBJ databases">
        <authorList>
            <person name="Palmer J.M."/>
        </authorList>
    </citation>
    <scope>NUCLEOTIDE SEQUENCE [LARGE SCALE GENOMIC DNA]</scope>
    <source>
        <strain evidence="2 3">MEX-2019</strain>
        <tissue evidence="2">Muscle</tissue>
    </source>
</reference>
<proteinExistence type="predicted"/>
<gene>
    <name evidence="2" type="ORF">CRENBAI_017074</name>
</gene>
<comment type="caution">
    <text evidence="2">The sequence shown here is derived from an EMBL/GenBank/DDBJ whole genome shotgun (WGS) entry which is preliminary data.</text>
</comment>
<name>A0AAV9R9V8_9TELE</name>
<dbReference type="AlphaFoldDB" id="A0AAV9R9V8"/>
<feature type="compositionally biased region" description="Polar residues" evidence="1">
    <location>
        <begin position="96"/>
        <end position="119"/>
    </location>
</feature>
<sequence length="308" mass="34101">MRATRGTEFSTEFQEDPAATAEVRSRRPAATAEARSRRPAAMVGTGSRRPVMKNPPTPALEVQQQCRRPVETSSSWHPRRGDQCTRGQLGRVGTPLRSQSGGQRRSPNSTSRGGSPSSTHQEHAPGQGPRLVAAHPRAPPKMRPGMEVCGGALETCGRAAEARQMRVVRPHTPHRQEQEEEAALPRTPPDQEPDQTAVRPQTAQELEPEVEAARLRAPPEHEQVAAPPPTAQEPDQEALVLEPPRNRSEQQLVLKPPRNRIRKQEWRQTTYGVWTSQNEVKQGIDLLHGLLSLPPQRARRTAGSQEVR</sequence>
<keyword evidence="3" id="KW-1185">Reference proteome</keyword>
<accession>A0AAV9R9V8</accession>
<feature type="compositionally biased region" description="Polar residues" evidence="1">
    <location>
        <begin position="62"/>
        <end position="76"/>
    </location>
</feature>
<evidence type="ECO:0000256" key="1">
    <source>
        <dbReference type="SAM" id="MobiDB-lite"/>
    </source>
</evidence>
<feature type="compositionally biased region" description="Basic and acidic residues" evidence="1">
    <location>
        <begin position="211"/>
        <end position="223"/>
    </location>
</feature>
<feature type="region of interest" description="Disordered" evidence="1">
    <location>
        <begin position="163"/>
        <end position="261"/>
    </location>
</feature>
<dbReference type="EMBL" id="JAHHUM010002309">
    <property type="protein sequence ID" value="KAK5605272.1"/>
    <property type="molecule type" value="Genomic_DNA"/>
</dbReference>
<feature type="region of interest" description="Disordered" evidence="1">
    <location>
        <begin position="1"/>
        <end position="149"/>
    </location>
</feature>